<evidence type="ECO:0000313" key="1">
    <source>
        <dbReference type="EMBL" id="PTB40084.1"/>
    </source>
</evidence>
<dbReference type="AlphaFoldDB" id="A0A2T3Z5L5"/>
<dbReference type="Proteomes" id="UP000240493">
    <property type="component" value="Unassembled WGS sequence"/>
</dbReference>
<dbReference type="EMBL" id="KZ679263">
    <property type="protein sequence ID" value="PTB40084.1"/>
    <property type="molecule type" value="Genomic_DNA"/>
</dbReference>
<evidence type="ECO:0000313" key="2">
    <source>
        <dbReference type="Proteomes" id="UP000240493"/>
    </source>
</evidence>
<gene>
    <name evidence="1" type="ORF">M441DRAFT_90421</name>
</gene>
<accession>A0A2T3Z5L5</accession>
<keyword evidence="2" id="KW-1185">Reference proteome</keyword>
<proteinExistence type="predicted"/>
<name>A0A2T3Z5L5_TRIA4</name>
<sequence>MMDFYLQLMDSDFGHGHDVHEIDPSQLDNADCLDDNPRHIERIGLNKFDEQEAKYEDEEDYDLVPDGNQPREWDKHELLRLGTCSDGGPHVIEIVHKELWRQVHRNPPC</sequence>
<reference evidence="1 2" key="1">
    <citation type="submission" date="2016-07" db="EMBL/GenBank/DDBJ databases">
        <title>Multiple horizontal gene transfer events from other fungi enriched the ability of initially mycotrophic Trichoderma (Ascomycota) to feed on dead plant biomass.</title>
        <authorList>
            <consortium name="DOE Joint Genome Institute"/>
            <person name="Aerts A."/>
            <person name="Atanasova L."/>
            <person name="Chenthamara K."/>
            <person name="Zhang J."/>
            <person name="Grujic M."/>
            <person name="Henrissat B."/>
            <person name="Kuo A."/>
            <person name="Salamov A."/>
            <person name="Lipzen A."/>
            <person name="Labutti K."/>
            <person name="Barry K."/>
            <person name="Miao Y."/>
            <person name="Rahimi M.J."/>
            <person name="Shen Q."/>
            <person name="Grigoriev I.V."/>
            <person name="Kubicek C.P."/>
            <person name="Druzhinina I.S."/>
        </authorList>
    </citation>
    <scope>NUCLEOTIDE SEQUENCE [LARGE SCALE GENOMIC DNA]</scope>
    <source>
        <strain evidence="1 2">CBS 433.97</strain>
    </source>
</reference>
<protein>
    <submittedName>
        <fullName evidence="1">Uncharacterized protein</fullName>
    </submittedName>
</protein>
<organism evidence="1 2">
    <name type="scientific">Trichoderma asperellum (strain ATCC 204424 / CBS 433.97 / NBRC 101777)</name>
    <dbReference type="NCBI Taxonomy" id="1042311"/>
    <lineage>
        <taxon>Eukaryota</taxon>
        <taxon>Fungi</taxon>
        <taxon>Dikarya</taxon>
        <taxon>Ascomycota</taxon>
        <taxon>Pezizomycotina</taxon>
        <taxon>Sordariomycetes</taxon>
        <taxon>Hypocreomycetidae</taxon>
        <taxon>Hypocreales</taxon>
        <taxon>Hypocreaceae</taxon>
        <taxon>Trichoderma</taxon>
    </lineage>
</organism>